<evidence type="ECO:0000256" key="1">
    <source>
        <dbReference type="SAM" id="Coils"/>
    </source>
</evidence>
<evidence type="ECO:0000256" key="2">
    <source>
        <dbReference type="SAM" id="MobiDB-lite"/>
    </source>
</evidence>
<proteinExistence type="predicted"/>
<dbReference type="VEuPathDB" id="TriTrypDB:TEOVI_000741100"/>
<feature type="region of interest" description="Disordered" evidence="2">
    <location>
        <begin position="305"/>
        <end position="325"/>
    </location>
</feature>
<protein>
    <recommendedName>
        <fullName evidence="5">200 kDa antigen p200</fullName>
    </recommendedName>
</protein>
<evidence type="ECO:0000313" key="3">
    <source>
        <dbReference type="EMBL" id="SCU67984.1"/>
    </source>
</evidence>
<feature type="coiled-coil region" evidence="1">
    <location>
        <begin position="485"/>
        <end position="512"/>
    </location>
</feature>
<gene>
    <name evidence="3" type="ORF">TEOVI_000741100</name>
</gene>
<feature type="region of interest" description="Disordered" evidence="2">
    <location>
        <begin position="459"/>
        <end position="483"/>
    </location>
</feature>
<name>A0A1G4I8C1_TRYEQ</name>
<feature type="coiled-coil region" evidence="1">
    <location>
        <begin position="553"/>
        <end position="580"/>
    </location>
</feature>
<dbReference type="EMBL" id="CZPT02000861">
    <property type="protein sequence ID" value="SCU67984.1"/>
    <property type="molecule type" value="Genomic_DNA"/>
</dbReference>
<dbReference type="RefSeq" id="XP_067079228.1">
    <property type="nucleotide sequence ID" value="XM_067223127.1"/>
</dbReference>
<keyword evidence="1" id="KW-0175">Coiled coil</keyword>
<dbReference type="Proteomes" id="UP000195570">
    <property type="component" value="Unassembled WGS sequence"/>
</dbReference>
<evidence type="ECO:0000313" key="4">
    <source>
        <dbReference type="Proteomes" id="UP000195570"/>
    </source>
</evidence>
<dbReference type="GeneID" id="92381345"/>
<feature type="region of interest" description="Disordered" evidence="2">
    <location>
        <begin position="28"/>
        <end position="50"/>
    </location>
</feature>
<dbReference type="PANTHER" id="PTHR37028">
    <property type="entry name" value="UNNAMED PRODUCT-RELATED"/>
    <property type="match status" value="1"/>
</dbReference>
<feature type="compositionally biased region" description="Low complexity" evidence="2">
    <location>
        <begin position="28"/>
        <end position="41"/>
    </location>
</feature>
<feature type="region of interest" description="Disordered" evidence="2">
    <location>
        <begin position="642"/>
        <end position="661"/>
    </location>
</feature>
<reference evidence="3" key="1">
    <citation type="submission" date="2016-09" db="EMBL/GenBank/DDBJ databases">
        <authorList>
            <person name="Hebert L."/>
            <person name="Moumen B."/>
        </authorList>
    </citation>
    <scope>NUCLEOTIDE SEQUENCE [LARGE SCALE GENOMIC DNA]</scope>
    <source>
        <strain evidence="3">OVI</strain>
    </source>
</reference>
<dbReference type="AlphaFoldDB" id="A0A1G4I8C1"/>
<feature type="region of interest" description="Disordered" evidence="2">
    <location>
        <begin position="99"/>
        <end position="121"/>
    </location>
</feature>
<comment type="caution">
    <text evidence="3">The sequence shown here is derived from an EMBL/GenBank/DDBJ whole genome shotgun (WGS) entry which is preliminary data.</text>
</comment>
<organism evidence="3 4">
    <name type="scientific">Trypanosoma equiperdum</name>
    <dbReference type="NCBI Taxonomy" id="5694"/>
    <lineage>
        <taxon>Eukaryota</taxon>
        <taxon>Discoba</taxon>
        <taxon>Euglenozoa</taxon>
        <taxon>Kinetoplastea</taxon>
        <taxon>Metakinetoplastina</taxon>
        <taxon>Trypanosomatida</taxon>
        <taxon>Trypanosomatidae</taxon>
        <taxon>Trypanosoma</taxon>
    </lineage>
</organism>
<keyword evidence="4" id="KW-1185">Reference proteome</keyword>
<sequence>MTDAESDGTVEYYVEDATAISVLFTRSLSGSSSRSSTGGESPVPAAKTKPFGEIAALARYPLGSWERHVVEERLRAIKRHERERILRAEIEKECTFKPRVISSDGHTRSASAGAPQPESDRRTQVFMRLTERAKKRDARIAQLKAEKELKEEEALRDAFKPRVNAAGEPKSALNVRSLNVPVEERLLHYGKTIEESRRLLQEERRREELKEMRNGLLPRRERNNAPKKEERDIAYRSQHLIIEREKERALAQKALLEQHPFRPKVCSTSDAIDRERRAQYNAKDRGALLYAEGLHRQRRRQEEVVRQQKREFSGSGKPTTSPLTNDWIYHGQHRALFEQNFVRRQELYQQVREEHQRRLALALEENDRKAAEIPRIDPAMIEEQVERLYLGGYGVGKESKKCKDRLDKDDGCSFRPQLAPGTAYVIAHSRREPDVVKRLAASTQRRRCASDVNIFGSYDEGNEEREEKAKNKNSNARTVGPEEAEEFYQRQKRAVEERQAQLRERKQRLAMEELFACTFRPKTCTDGYQQRRQREVSPERQKEYRVEARVSGVTAYLQRQAEAKRQRDDLRARYENLGRLSSSSARGPTVIKPFNLSSGRASRTRCLSSATASQGCNSEVEEREGNRHTDLFTQQEVIEALDGKREPASARCHHQRTRGPW</sequence>
<dbReference type="PANTHER" id="PTHR37028:SF8">
    <property type="entry name" value="200 KDA ANTIGEN P200"/>
    <property type="match status" value="1"/>
</dbReference>
<evidence type="ECO:0008006" key="5">
    <source>
        <dbReference type="Google" id="ProtNLM"/>
    </source>
</evidence>
<feature type="compositionally biased region" description="Basic residues" evidence="2">
    <location>
        <begin position="651"/>
        <end position="661"/>
    </location>
</feature>
<accession>A0A1G4I8C1</accession>